<protein>
    <submittedName>
        <fullName evidence="2">Uncharacterized protein</fullName>
    </submittedName>
</protein>
<organism evidence="2 3">
    <name type="scientific">Halocaridina rubra</name>
    <name type="common">Hawaiian red shrimp</name>
    <dbReference type="NCBI Taxonomy" id="373956"/>
    <lineage>
        <taxon>Eukaryota</taxon>
        <taxon>Metazoa</taxon>
        <taxon>Ecdysozoa</taxon>
        <taxon>Arthropoda</taxon>
        <taxon>Crustacea</taxon>
        <taxon>Multicrustacea</taxon>
        <taxon>Malacostraca</taxon>
        <taxon>Eumalacostraca</taxon>
        <taxon>Eucarida</taxon>
        <taxon>Decapoda</taxon>
        <taxon>Pleocyemata</taxon>
        <taxon>Caridea</taxon>
        <taxon>Atyoidea</taxon>
        <taxon>Atyidae</taxon>
        <taxon>Halocaridina</taxon>
    </lineage>
</organism>
<evidence type="ECO:0000313" key="3">
    <source>
        <dbReference type="Proteomes" id="UP001381693"/>
    </source>
</evidence>
<dbReference type="EMBL" id="JAXCGZ010020292">
    <property type="protein sequence ID" value="KAK7065621.1"/>
    <property type="molecule type" value="Genomic_DNA"/>
</dbReference>
<sequence length="84" mass="9886">MIGLTSQWEVTLWLRTRDYMDRLLSERSQKNHHEEDENEQENAHSVSTWKPLQTSPIALMRRYFLGGCQLLMDSSYLVVNSNAE</sequence>
<feature type="non-terminal residue" evidence="2">
    <location>
        <position position="84"/>
    </location>
</feature>
<accession>A0AAN8WKL4</accession>
<gene>
    <name evidence="2" type="ORF">SK128_004275</name>
</gene>
<dbReference type="AlphaFoldDB" id="A0AAN8WKL4"/>
<name>A0AAN8WKL4_HALRR</name>
<comment type="caution">
    <text evidence="2">The sequence shown here is derived from an EMBL/GenBank/DDBJ whole genome shotgun (WGS) entry which is preliminary data.</text>
</comment>
<keyword evidence="3" id="KW-1185">Reference proteome</keyword>
<evidence type="ECO:0000313" key="2">
    <source>
        <dbReference type="EMBL" id="KAK7065621.1"/>
    </source>
</evidence>
<proteinExistence type="predicted"/>
<reference evidence="2 3" key="1">
    <citation type="submission" date="2023-11" db="EMBL/GenBank/DDBJ databases">
        <title>Halocaridina rubra genome assembly.</title>
        <authorList>
            <person name="Smith C."/>
        </authorList>
    </citation>
    <scope>NUCLEOTIDE SEQUENCE [LARGE SCALE GENOMIC DNA]</scope>
    <source>
        <strain evidence="2">EP-1</strain>
        <tissue evidence="2">Whole</tissue>
    </source>
</reference>
<evidence type="ECO:0000256" key="1">
    <source>
        <dbReference type="SAM" id="MobiDB-lite"/>
    </source>
</evidence>
<feature type="region of interest" description="Disordered" evidence="1">
    <location>
        <begin position="28"/>
        <end position="48"/>
    </location>
</feature>
<dbReference type="Proteomes" id="UP001381693">
    <property type="component" value="Unassembled WGS sequence"/>
</dbReference>